<organism evidence="1 2">
    <name type="scientific">Helicobacter pylori GAM260BSi</name>
    <dbReference type="NCBI Taxonomy" id="1159046"/>
    <lineage>
        <taxon>Bacteria</taxon>
        <taxon>Pseudomonadati</taxon>
        <taxon>Campylobacterota</taxon>
        <taxon>Epsilonproteobacteria</taxon>
        <taxon>Campylobacterales</taxon>
        <taxon>Helicobacteraceae</taxon>
        <taxon>Helicobacter</taxon>
    </lineage>
</organism>
<accession>M3QUQ8</accession>
<protein>
    <submittedName>
        <fullName evidence="1">Uncharacterized protein</fullName>
    </submittedName>
</protein>
<dbReference type="RefSeq" id="WP_001955109.1">
    <property type="nucleotide sequence ID" value="NZ_KB636965.1"/>
</dbReference>
<dbReference type="PATRIC" id="fig|1159046.3.peg.684"/>
<proteinExistence type="predicted"/>
<comment type="caution">
    <text evidence="1">The sequence shown here is derived from an EMBL/GenBank/DDBJ whole genome shotgun (WGS) entry which is preliminary data.</text>
</comment>
<sequence>MGFNFNATTNYNWYFNSEITNKPIAGFLTHQKYLDNLLTAVNNTSETLLVGQPITLKISATLKSSLARIDQNILEISETPIETNEILNGIFIGILNTNETLRPTQTSYVAEIGSGVEVFLPCDLSFLGQASRQFISWNKTNQCYTLETSGVESFGSQKVSLRSNVIEGKQIVFDTNNPTQTIFKDCYVIKVRLLLNFQFNFV</sequence>
<dbReference type="HOGENOM" id="CLU_120417_0_0_7"/>
<evidence type="ECO:0000313" key="2">
    <source>
        <dbReference type="Proteomes" id="UP000012023"/>
    </source>
</evidence>
<dbReference type="EMBL" id="APDV01000038">
    <property type="protein sequence ID" value="EMH24156.1"/>
    <property type="molecule type" value="Genomic_DNA"/>
</dbReference>
<evidence type="ECO:0000313" key="1">
    <source>
        <dbReference type="EMBL" id="EMH24156.1"/>
    </source>
</evidence>
<dbReference type="AlphaFoldDB" id="M3QUQ8"/>
<dbReference type="Proteomes" id="UP000012023">
    <property type="component" value="Unassembled WGS sequence"/>
</dbReference>
<reference evidence="1 2" key="1">
    <citation type="submission" date="2012-11" db="EMBL/GenBank/DDBJ databases">
        <authorList>
            <person name="Weinstock G."/>
            <person name="Sodergren E."/>
            <person name="Lobos E.A."/>
            <person name="Fulton L."/>
            <person name="Fulton R."/>
            <person name="Courtney L."/>
            <person name="Fronick C."/>
            <person name="O'Laughlin M."/>
            <person name="Godfrey J."/>
            <person name="Wilson R.M."/>
            <person name="Miner T."/>
            <person name="Farmer C."/>
            <person name="Delehaunty K."/>
            <person name="Cordes M."/>
            <person name="Minx P."/>
            <person name="Tomlinson C."/>
            <person name="Chen J."/>
            <person name="Wollam A."/>
            <person name="Pepin K.H."/>
            <person name="Bhonagiri V."/>
            <person name="Zhang X."/>
            <person name="Suruliraj S."/>
            <person name="Antonio M."/>
            <person name="Secka O."/>
            <person name="Thomas J."/>
            <person name="Warren W."/>
            <person name="Mitreva M."/>
            <person name="Mardis E.R."/>
            <person name="Wilson R.K."/>
        </authorList>
    </citation>
    <scope>NUCLEOTIDE SEQUENCE [LARGE SCALE GENOMIC DNA]</scope>
    <source>
        <strain evidence="1 2">GAM260BSi</strain>
    </source>
</reference>
<name>M3QUQ8_HELPX</name>
<gene>
    <name evidence="1" type="ORF">HMPREF1418_00728</name>
</gene>